<evidence type="ECO:0000313" key="2">
    <source>
        <dbReference type="Proteomes" id="UP000305471"/>
    </source>
</evidence>
<dbReference type="EMBL" id="SWCO01000001">
    <property type="protein sequence ID" value="TKB05299.1"/>
    <property type="molecule type" value="Genomic_DNA"/>
</dbReference>
<reference evidence="1 2" key="1">
    <citation type="submission" date="2019-04" db="EMBL/GenBank/DDBJ databases">
        <title>Alteromonas portus sp. nov., an alginate lyase-excreting marine bacterium.</title>
        <authorList>
            <person name="Huang H."/>
            <person name="Mo K."/>
            <person name="Bao S."/>
        </authorList>
    </citation>
    <scope>NUCLEOTIDE SEQUENCE [LARGE SCALE GENOMIC DNA]</scope>
    <source>
        <strain evidence="1 2">HB161718</strain>
    </source>
</reference>
<accession>A0A4U0ZPD9</accession>
<dbReference type="InterPro" id="IPR011051">
    <property type="entry name" value="RmlC_Cupin_sf"/>
</dbReference>
<dbReference type="InterPro" id="IPR014710">
    <property type="entry name" value="RmlC-like_jellyroll"/>
</dbReference>
<keyword evidence="2" id="KW-1185">Reference proteome</keyword>
<dbReference type="Proteomes" id="UP000305471">
    <property type="component" value="Unassembled WGS sequence"/>
</dbReference>
<comment type="caution">
    <text evidence="1">The sequence shown here is derived from an EMBL/GenBank/DDBJ whole genome shotgun (WGS) entry which is preliminary data.</text>
</comment>
<dbReference type="AlphaFoldDB" id="A0A4U0ZPD9"/>
<proteinExistence type="predicted"/>
<protein>
    <submittedName>
        <fullName evidence="1">dTDP-4-dehydrorhamnose 3,5-epimerase</fullName>
    </submittedName>
</protein>
<organism evidence="1 2">
    <name type="scientific">Alteromonas portus</name>
    <dbReference type="NCBI Taxonomy" id="2565549"/>
    <lineage>
        <taxon>Bacteria</taxon>
        <taxon>Pseudomonadati</taxon>
        <taxon>Pseudomonadota</taxon>
        <taxon>Gammaproteobacteria</taxon>
        <taxon>Alteromonadales</taxon>
        <taxon>Alteromonadaceae</taxon>
        <taxon>Alteromonas/Salinimonas group</taxon>
        <taxon>Alteromonas</taxon>
    </lineage>
</organism>
<dbReference type="OrthoDB" id="9800680at2"/>
<evidence type="ECO:0000313" key="1">
    <source>
        <dbReference type="EMBL" id="TKB05299.1"/>
    </source>
</evidence>
<gene>
    <name evidence="1" type="ORF">E5672_03710</name>
</gene>
<dbReference type="SUPFAM" id="SSF51182">
    <property type="entry name" value="RmlC-like cupins"/>
    <property type="match status" value="1"/>
</dbReference>
<name>A0A4U0ZPD9_9ALTE</name>
<sequence>MSSEKIIDNEKGNIRHIVKASSTAFTTFGEAYFTEINFNERKGWKKHLKMTLNLITCYGEVLFYFVHPQSGEIFKIMISSKNNIRLTVRPGIWFCFEGVGISSNLVLNIASIAHDPSESENRPLDFYFGEQE</sequence>
<dbReference type="Gene3D" id="2.60.120.10">
    <property type="entry name" value="Jelly Rolls"/>
    <property type="match status" value="1"/>
</dbReference>